<proteinExistence type="predicted"/>
<dbReference type="EMBL" id="VRLW01000001">
    <property type="protein sequence ID" value="KAA1259333.1"/>
    <property type="molecule type" value="Genomic_DNA"/>
</dbReference>
<reference evidence="1 2" key="1">
    <citation type="submission" date="2019-08" db="EMBL/GenBank/DDBJ databases">
        <title>Deep-cultivation of Planctomycetes and their phenomic and genomic characterization uncovers novel biology.</title>
        <authorList>
            <person name="Wiegand S."/>
            <person name="Jogler M."/>
            <person name="Boedeker C."/>
            <person name="Pinto D."/>
            <person name="Vollmers J."/>
            <person name="Rivas-Marin E."/>
            <person name="Kohn T."/>
            <person name="Peeters S.H."/>
            <person name="Heuer A."/>
            <person name="Rast P."/>
            <person name="Oberbeckmann S."/>
            <person name="Bunk B."/>
            <person name="Jeske O."/>
            <person name="Meyerdierks A."/>
            <person name="Storesund J.E."/>
            <person name="Kallscheuer N."/>
            <person name="Luecker S."/>
            <person name="Lage O.M."/>
            <person name="Pohl T."/>
            <person name="Merkel B.J."/>
            <person name="Hornburger P."/>
            <person name="Mueller R.-W."/>
            <person name="Bruemmer F."/>
            <person name="Labrenz M."/>
            <person name="Spormann A.M."/>
            <person name="Op Den Camp H."/>
            <person name="Overmann J."/>
            <person name="Amann R."/>
            <person name="Jetten M.S.M."/>
            <person name="Mascher T."/>
            <person name="Medema M.H."/>
            <person name="Devos D.P."/>
            <person name="Kaster A.-K."/>
            <person name="Ovreas L."/>
            <person name="Rohde M."/>
            <person name="Galperin M.Y."/>
            <person name="Jogler C."/>
        </authorList>
    </citation>
    <scope>NUCLEOTIDE SEQUENCE [LARGE SCALE GENOMIC DNA]</scope>
    <source>
        <strain evidence="1 2">LF1</strain>
    </source>
</reference>
<comment type="caution">
    <text evidence="1">The sequence shown here is derived from an EMBL/GenBank/DDBJ whole genome shotgun (WGS) entry which is preliminary data.</text>
</comment>
<dbReference type="RefSeq" id="WP_068264036.1">
    <property type="nucleotide sequence ID" value="NZ_LWSK01000054.1"/>
</dbReference>
<name>A0A5B1CIS3_9BACT</name>
<accession>A0A5B1CIS3</accession>
<dbReference type="Proteomes" id="UP000322699">
    <property type="component" value="Unassembled WGS sequence"/>
</dbReference>
<protein>
    <submittedName>
        <fullName evidence="1">Uncharacterized protein</fullName>
    </submittedName>
</protein>
<evidence type="ECO:0000313" key="1">
    <source>
        <dbReference type="EMBL" id="KAA1259333.1"/>
    </source>
</evidence>
<gene>
    <name evidence="1" type="ORF">LF1_18650</name>
</gene>
<dbReference type="AlphaFoldDB" id="A0A5B1CIS3"/>
<organism evidence="1 2">
    <name type="scientific">Rubripirellula obstinata</name>
    <dbReference type="NCBI Taxonomy" id="406547"/>
    <lineage>
        <taxon>Bacteria</taxon>
        <taxon>Pseudomonadati</taxon>
        <taxon>Planctomycetota</taxon>
        <taxon>Planctomycetia</taxon>
        <taxon>Pirellulales</taxon>
        <taxon>Pirellulaceae</taxon>
        <taxon>Rubripirellula</taxon>
    </lineage>
</organism>
<keyword evidence="2" id="KW-1185">Reference proteome</keyword>
<sequence>MNTVERLLALFADAIDKQAVFKQDRVNFEQDTRDYVLRSIWENSRDAFYEAVRLAIDAADIASFEPSFRGRILTIVRSLQRAELNPGTEDMLAIYRAVEPELTASSEALDKDVLAEKYEVRRQAKRGDSIKVSPKIESSLRLSNGKQNELDREAFVTSDDEYKTVQWGKHRFFEQFTPQGARVLKVIAESKNGTTLKDIRRVERDLRTVSQAFRRTSAKLRREKLTHHAFHTMIVYDGERWQIADPKNFDFSEWCSSGVVEVV</sequence>
<evidence type="ECO:0000313" key="2">
    <source>
        <dbReference type="Proteomes" id="UP000322699"/>
    </source>
</evidence>